<dbReference type="InterPro" id="IPR009057">
    <property type="entry name" value="Homeodomain-like_sf"/>
</dbReference>
<dbReference type="Proteomes" id="UP000475265">
    <property type="component" value="Unassembled WGS sequence"/>
</dbReference>
<evidence type="ECO:0000256" key="3">
    <source>
        <dbReference type="ARBA" id="ARBA00023163"/>
    </source>
</evidence>
<sequence>MKASFEKVPTQANASWTLLNRRLADAIPFEWHHHPEYELTLTLNSRGHRYISSDVARYDDGDLVLVGPNVPHSWSSAELIRAGQPHTALVIWFSEAWAESLVNLFPEMASIRSLLIVAQNALTFSERASRQVRPMIEAMVNQEPPERLVTLLVVLNTLSRDTDAIRILSAQPSNGRVSIVEDDRIHRVLEFLHSNYARPLSIPALAEMACVSVSAFHRMFRKHTRCTALDYIVRLRIGYACALLMQGNSTVSLIAEQVGYSSQALFNRQFKALKGLTPSEFRRQHGHLFQ</sequence>
<dbReference type="InterPro" id="IPR020449">
    <property type="entry name" value="Tscrpt_reg_AraC-type_HTH"/>
</dbReference>
<dbReference type="InterPro" id="IPR018060">
    <property type="entry name" value="HTH_AraC"/>
</dbReference>
<keyword evidence="3" id="KW-0804">Transcription</keyword>
<dbReference type="PRINTS" id="PR00032">
    <property type="entry name" value="HTHARAC"/>
</dbReference>
<evidence type="ECO:0000259" key="4">
    <source>
        <dbReference type="PROSITE" id="PS01124"/>
    </source>
</evidence>
<dbReference type="SUPFAM" id="SSF46689">
    <property type="entry name" value="Homeodomain-like"/>
    <property type="match status" value="2"/>
</dbReference>
<dbReference type="GO" id="GO:0043565">
    <property type="term" value="F:sequence-specific DNA binding"/>
    <property type="evidence" value="ECO:0007669"/>
    <property type="project" value="InterPro"/>
</dbReference>
<gene>
    <name evidence="5" type="ORF">FX983_06025</name>
</gene>
<dbReference type="AlphaFoldDB" id="A0A6L5BTC1"/>
<dbReference type="InterPro" id="IPR011051">
    <property type="entry name" value="RmlC_Cupin_sf"/>
</dbReference>
<evidence type="ECO:0000256" key="2">
    <source>
        <dbReference type="ARBA" id="ARBA00023125"/>
    </source>
</evidence>
<accession>A0A6L5BTC1</accession>
<dbReference type="PANTHER" id="PTHR43280">
    <property type="entry name" value="ARAC-FAMILY TRANSCRIPTIONAL REGULATOR"/>
    <property type="match status" value="1"/>
</dbReference>
<evidence type="ECO:0000313" key="5">
    <source>
        <dbReference type="EMBL" id="KAF2391540.1"/>
    </source>
</evidence>
<name>A0A6L5BTC1_9PSED</name>
<evidence type="ECO:0000256" key="1">
    <source>
        <dbReference type="ARBA" id="ARBA00023015"/>
    </source>
</evidence>
<dbReference type="PANTHER" id="PTHR43280:SF27">
    <property type="entry name" value="TRANSCRIPTIONAL REGULATOR MTLR"/>
    <property type="match status" value="1"/>
</dbReference>
<evidence type="ECO:0000313" key="6">
    <source>
        <dbReference type="Proteomes" id="UP000475265"/>
    </source>
</evidence>
<organism evidence="5 6">
    <name type="scientific">Pseudomonas frederiksbergensis</name>
    <dbReference type="NCBI Taxonomy" id="104087"/>
    <lineage>
        <taxon>Bacteria</taxon>
        <taxon>Pseudomonadati</taxon>
        <taxon>Pseudomonadota</taxon>
        <taxon>Gammaproteobacteria</taxon>
        <taxon>Pseudomonadales</taxon>
        <taxon>Pseudomonadaceae</taxon>
        <taxon>Pseudomonas</taxon>
    </lineage>
</organism>
<dbReference type="RefSeq" id="WP_163913905.1">
    <property type="nucleotide sequence ID" value="NZ_JAAAXX010000002.1"/>
</dbReference>
<dbReference type="PROSITE" id="PS01124">
    <property type="entry name" value="HTH_ARAC_FAMILY_2"/>
    <property type="match status" value="1"/>
</dbReference>
<dbReference type="EMBL" id="JAAAXX010000002">
    <property type="protein sequence ID" value="KAF2391540.1"/>
    <property type="molecule type" value="Genomic_DNA"/>
</dbReference>
<comment type="caution">
    <text evidence="5">The sequence shown here is derived from an EMBL/GenBank/DDBJ whole genome shotgun (WGS) entry which is preliminary data.</text>
</comment>
<feature type="domain" description="HTH araC/xylS-type" evidence="4">
    <location>
        <begin position="186"/>
        <end position="284"/>
    </location>
</feature>
<dbReference type="SMART" id="SM00342">
    <property type="entry name" value="HTH_ARAC"/>
    <property type="match status" value="1"/>
</dbReference>
<dbReference type="Pfam" id="PF12833">
    <property type="entry name" value="HTH_18"/>
    <property type="match status" value="1"/>
</dbReference>
<dbReference type="SUPFAM" id="SSF51182">
    <property type="entry name" value="RmlC-like cupins"/>
    <property type="match status" value="1"/>
</dbReference>
<reference evidence="5 6" key="1">
    <citation type="submission" date="2019-12" db="EMBL/GenBank/DDBJ databases">
        <title>Endophytic bacteria associated with Panax ginseng seedlings.</title>
        <authorList>
            <person name="Park J.M."/>
            <person name="Shin R."/>
            <person name="Jo S.H."/>
        </authorList>
    </citation>
    <scope>NUCLEOTIDE SEQUENCE [LARGE SCALE GENOMIC DNA]</scope>
    <source>
        <strain evidence="5 6">PgKB32</strain>
    </source>
</reference>
<keyword evidence="2" id="KW-0238">DNA-binding</keyword>
<dbReference type="Gene3D" id="1.10.10.60">
    <property type="entry name" value="Homeodomain-like"/>
    <property type="match status" value="2"/>
</dbReference>
<keyword evidence="1" id="KW-0805">Transcription regulation</keyword>
<proteinExistence type="predicted"/>
<dbReference type="GO" id="GO:0003700">
    <property type="term" value="F:DNA-binding transcription factor activity"/>
    <property type="evidence" value="ECO:0007669"/>
    <property type="project" value="InterPro"/>
</dbReference>
<protein>
    <submittedName>
        <fullName evidence="5">HTH-type transcriptional regulator YesS</fullName>
    </submittedName>
</protein>